<evidence type="ECO:0000313" key="5">
    <source>
        <dbReference type="Proteomes" id="UP000219252"/>
    </source>
</evidence>
<dbReference type="InterPro" id="IPR017515">
    <property type="entry name" value="MeMalonyl-CoA_epimerase"/>
</dbReference>
<comment type="similarity">
    <text evidence="1">Belongs to the methylmalonyl-CoA epimerase family.</text>
</comment>
<dbReference type="CDD" id="cd07249">
    <property type="entry name" value="MMCE"/>
    <property type="match status" value="1"/>
</dbReference>
<evidence type="ECO:0000256" key="1">
    <source>
        <dbReference type="ARBA" id="ARBA00009308"/>
    </source>
</evidence>
<reference evidence="5" key="1">
    <citation type="submission" date="2017-08" db="EMBL/GenBank/DDBJ databases">
        <authorList>
            <person name="Varghese N."/>
            <person name="Submissions S."/>
        </authorList>
    </citation>
    <scope>NUCLEOTIDE SEQUENCE [LARGE SCALE GENOMIC DNA]</scope>
    <source>
        <strain evidence="5">JC23</strain>
    </source>
</reference>
<dbReference type="GO" id="GO:0004493">
    <property type="term" value="F:methylmalonyl-CoA epimerase activity"/>
    <property type="evidence" value="ECO:0007669"/>
    <property type="project" value="TreeGrafter"/>
</dbReference>
<dbReference type="EMBL" id="OBQC01000002">
    <property type="protein sequence ID" value="SOC36084.1"/>
    <property type="molecule type" value="Genomic_DNA"/>
</dbReference>
<keyword evidence="2" id="KW-0479">Metal-binding</keyword>
<feature type="domain" description="VOC" evidence="3">
    <location>
        <begin position="3"/>
        <end position="131"/>
    </location>
</feature>
<gene>
    <name evidence="4" type="ORF">SAMN05877842_10292</name>
</gene>
<dbReference type="InterPro" id="IPR051785">
    <property type="entry name" value="MMCE/EMCE_epimerase"/>
</dbReference>
<dbReference type="PANTHER" id="PTHR43048">
    <property type="entry name" value="METHYLMALONYL-COA EPIMERASE"/>
    <property type="match status" value="1"/>
</dbReference>
<dbReference type="Pfam" id="PF13669">
    <property type="entry name" value="Glyoxalase_4"/>
    <property type="match status" value="1"/>
</dbReference>
<evidence type="ECO:0000256" key="2">
    <source>
        <dbReference type="ARBA" id="ARBA00022723"/>
    </source>
</evidence>
<dbReference type="AlphaFoldDB" id="A0A285U2C5"/>
<dbReference type="PANTHER" id="PTHR43048:SF3">
    <property type="entry name" value="METHYLMALONYL-COA EPIMERASE, MITOCHONDRIAL"/>
    <property type="match status" value="1"/>
</dbReference>
<proteinExistence type="inferred from homology"/>
<protein>
    <submittedName>
        <fullName evidence="4">Methylmalonyl-CoA epimerase</fullName>
    </submittedName>
</protein>
<dbReference type="PROSITE" id="PS51819">
    <property type="entry name" value="VOC"/>
    <property type="match status" value="1"/>
</dbReference>
<dbReference type="NCBIfam" id="TIGR03081">
    <property type="entry name" value="metmalonyl_epim"/>
    <property type="match status" value="1"/>
</dbReference>
<dbReference type="InterPro" id="IPR037523">
    <property type="entry name" value="VOC_core"/>
</dbReference>
<dbReference type="Gene3D" id="3.10.180.10">
    <property type="entry name" value="2,3-Dihydroxybiphenyl 1,2-Dioxygenase, domain 1"/>
    <property type="match status" value="1"/>
</dbReference>
<evidence type="ECO:0000259" key="3">
    <source>
        <dbReference type="PROSITE" id="PS51819"/>
    </source>
</evidence>
<dbReference type="RefSeq" id="WP_097148182.1">
    <property type="nucleotide sequence ID" value="NZ_OBQC01000002.1"/>
</dbReference>
<name>A0A285U2C5_9BACL</name>
<keyword evidence="5" id="KW-1185">Reference proteome</keyword>
<dbReference type="GO" id="GO:0046491">
    <property type="term" value="P:L-methylmalonyl-CoA metabolic process"/>
    <property type="evidence" value="ECO:0007669"/>
    <property type="project" value="TreeGrafter"/>
</dbReference>
<dbReference type="Proteomes" id="UP000219252">
    <property type="component" value="Unassembled WGS sequence"/>
</dbReference>
<dbReference type="SUPFAM" id="SSF54593">
    <property type="entry name" value="Glyoxalase/Bleomycin resistance protein/Dihydroxybiphenyl dioxygenase"/>
    <property type="match status" value="1"/>
</dbReference>
<dbReference type="OrthoDB" id="9788468at2"/>
<dbReference type="InterPro" id="IPR029068">
    <property type="entry name" value="Glyas_Bleomycin-R_OHBP_Dase"/>
</dbReference>
<dbReference type="GO" id="GO:0046872">
    <property type="term" value="F:metal ion binding"/>
    <property type="evidence" value="ECO:0007669"/>
    <property type="project" value="UniProtKB-KW"/>
</dbReference>
<evidence type="ECO:0000313" key="4">
    <source>
        <dbReference type="EMBL" id="SOC36084.1"/>
    </source>
</evidence>
<accession>A0A285U2C5</accession>
<organism evidence="4 5">
    <name type="scientific">Ureibacillus acetophenoni</name>
    <dbReference type="NCBI Taxonomy" id="614649"/>
    <lineage>
        <taxon>Bacteria</taxon>
        <taxon>Bacillati</taxon>
        <taxon>Bacillota</taxon>
        <taxon>Bacilli</taxon>
        <taxon>Bacillales</taxon>
        <taxon>Caryophanaceae</taxon>
        <taxon>Ureibacillus</taxon>
    </lineage>
</organism>
<sequence>MEKIDHIGIAVTNLEEKITYYTEILGLKLLRVEEVPSQNVRVAFIDAGNVHIELLEPLSDEGAIYNHIQKRGEGIQHVAFKVNDIYQKMSELREKGVRILSEEPVPGAGGSKAAFLHPKDSFGVLYELYEKTDKGE</sequence>